<proteinExistence type="predicted"/>
<name>A0ABZ2RVT7_9BURK</name>
<dbReference type="InterPro" id="IPR029044">
    <property type="entry name" value="Nucleotide-diphossugar_trans"/>
</dbReference>
<sequence>MLKHLFNLYQKKIHRLTRRMRVDELYEKGADNAVILNRIGLFRTSLETKPSVFPEFGLARLRARLELHGPEAAADPRRYLGRVSDYERRQYALALARWDPRAAAQWLAPREWALKAAFALAEGDLGAGFEAARRLAQEFRKSKDLHVILAALHSRAGEFGQARKLLNDILTNTRNPAIDADAPLRLADFIAENGDSPAFSVHERPLISVIICAYNAAPYVGTALRSVLNQTYPNIEIISIDDGSHDHTFQHMRQLASENPRITALRFPNNGAYASRNIGMRHAKGSFITFLDADDIMLPQRIASQLRALERSGAAATVSRLIRISEDGHLAAPRIFPFARHNPCSLMIRRSVLRDVGAFDETRFGADEEYEHRIALRLGRNALLRTADVQTLALHRAGSLTQAPQSGLASAEGRLARIAYRESWVRRHLHEAARAR</sequence>
<dbReference type="Gene3D" id="3.90.550.10">
    <property type="entry name" value="Spore Coat Polysaccharide Biosynthesis Protein SpsA, Chain A"/>
    <property type="match status" value="1"/>
</dbReference>
<dbReference type="PANTHER" id="PTHR22916">
    <property type="entry name" value="GLYCOSYLTRANSFERASE"/>
    <property type="match status" value="1"/>
</dbReference>
<dbReference type="PANTHER" id="PTHR22916:SF3">
    <property type="entry name" value="UDP-GLCNAC:BETAGAL BETA-1,3-N-ACETYLGLUCOSAMINYLTRANSFERASE-LIKE PROTEIN 1"/>
    <property type="match status" value="1"/>
</dbReference>
<evidence type="ECO:0000313" key="3">
    <source>
        <dbReference type="Proteomes" id="UP001456224"/>
    </source>
</evidence>
<dbReference type="Proteomes" id="UP001456224">
    <property type="component" value="Chromosome"/>
</dbReference>
<keyword evidence="2" id="KW-0808">Transferase</keyword>
<dbReference type="Pfam" id="PF14559">
    <property type="entry name" value="TPR_19"/>
    <property type="match status" value="1"/>
</dbReference>
<keyword evidence="3" id="KW-1185">Reference proteome</keyword>
<dbReference type="CDD" id="cd00761">
    <property type="entry name" value="Glyco_tranf_GTA_type"/>
    <property type="match status" value="1"/>
</dbReference>
<protein>
    <submittedName>
        <fullName evidence="2">Glycosyltransferase family A protein</fullName>
        <ecNumber evidence="2">2.4.-.-</ecNumber>
    </submittedName>
</protein>
<dbReference type="SUPFAM" id="SSF53448">
    <property type="entry name" value="Nucleotide-diphospho-sugar transferases"/>
    <property type="match status" value="1"/>
</dbReference>
<feature type="domain" description="Glycosyltransferase 2-like" evidence="1">
    <location>
        <begin position="208"/>
        <end position="337"/>
    </location>
</feature>
<gene>
    <name evidence="2" type="ORF">WHX56_20300</name>
</gene>
<accession>A0ABZ2RVT7</accession>
<dbReference type="GO" id="GO:0016757">
    <property type="term" value="F:glycosyltransferase activity"/>
    <property type="evidence" value="ECO:0007669"/>
    <property type="project" value="UniProtKB-KW"/>
</dbReference>
<dbReference type="RefSeq" id="WP_338878807.1">
    <property type="nucleotide sequence ID" value="NZ_CP148753.1"/>
</dbReference>
<dbReference type="EMBL" id="CP148753">
    <property type="protein sequence ID" value="WXR71980.1"/>
    <property type="molecule type" value="Genomic_DNA"/>
</dbReference>
<organism evidence="2 3">
    <name type="scientific">Achromobacter veterisilvae</name>
    <dbReference type="NCBI Taxonomy" id="2069367"/>
    <lineage>
        <taxon>Bacteria</taxon>
        <taxon>Pseudomonadati</taxon>
        <taxon>Pseudomonadota</taxon>
        <taxon>Betaproteobacteria</taxon>
        <taxon>Burkholderiales</taxon>
        <taxon>Alcaligenaceae</taxon>
        <taxon>Achromobacter</taxon>
    </lineage>
</organism>
<dbReference type="Pfam" id="PF00535">
    <property type="entry name" value="Glycos_transf_2"/>
    <property type="match status" value="1"/>
</dbReference>
<evidence type="ECO:0000313" key="2">
    <source>
        <dbReference type="EMBL" id="WXR71980.1"/>
    </source>
</evidence>
<reference evidence="2 3" key="1">
    <citation type="submission" date="2024-03" db="EMBL/GenBank/DDBJ databases">
        <title>Reference genomes for the five species model microbial community.</title>
        <authorList>
            <person name="Padfield D."/>
        </authorList>
    </citation>
    <scope>NUCLEOTIDE SEQUENCE [LARGE SCALE GENOMIC DNA]</scope>
    <source>
        <strain evidence="2 3">AB1</strain>
    </source>
</reference>
<dbReference type="InterPro" id="IPR001173">
    <property type="entry name" value="Glyco_trans_2-like"/>
</dbReference>
<evidence type="ECO:0000259" key="1">
    <source>
        <dbReference type="Pfam" id="PF00535"/>
    </source>
</evidence>
<dbReference type="EC" id="2.4.-.-" evidence="2"/>
<keyword evidence="2" id="KW-0328">Glycosyltransferase</keyword>